<reference evidence="3" key="1">
    <citation type="submission" date="2021-01" db="EMBL/GenBank/DDBJ databases">
        <authorList>
            <person name="Corre E."/>
            <person name="Pelletier E."/>
            <person name="Niang G."/>
            <person name="Scheremetjew M."/>
            <person name="Finn R."/>
            <person name="Kale V."/>
            <person name="Holt S."/>
            <person name="Cochrane G."/>
            <person name="Meng A."/>
            <person name="Brown T."/>
            <person name="Cohen L."/>
        </authorList>
    </citation>
    <scope>NUCLEOTIDE SEQUENCE</scope>
    <source>
        <strain evidence="3">CCMP1452</strain>
    </source>
</reference>
<name>A0A7S2VZ59_9STRA</name>
<proteinExistence type="predicted"/>
<feature type="compositionally biased region" description="Low complexity" evidence="1">
    <location>
        <begin position="291"/>
        <end position="300"/>
    </location>
</feature>
<sequence length="454" mass="51475">MLRQKDISILRNSIDLLFSEHDSMSQLKAPSGSLSSVTPSDSYEMKYQYSMLKLTQGLSNTSRSGAKRAIMELLSQPSEMHPSSSVDVVIDEQIPTDDSKSLLLASPLKKRRLSSTDKEDYSDNEITVQEKLLSPASNTNAHTNQNKYQEKNKKIREGKMGINVLLDVDVLCGRGSGTNAHPGNKYFRNKINMYRRAYLKTRKNDKPTISRFIVQSIHERNGRFLKKDEKSGLYFEIGDDIAREKTSQALRQRASQFRQVLIHNDDDSSTRTIPDPRDLISLRRFLMKPGSSNTSSYYSSETPQNLKVNLPPRQKHHHNQQPHGAHLSLYQLNSVLHKNSLLSNQLDVYSNNQQSYSESFPLSLAPNNNSNNDSFFFNRSMNKNAMMNLNAASLVNHLSDSVVKKNMLMQHLMASIPTALDLNPQLSYLQQQIPLWTTANLLDRGRNSMTPRGA</sequence>
<protein>
    <recommendedName>
        <fullName evidence="2">DUF6824 domain-containing protein</fullName>
    </recommendedName>
</protein>
<organism evidence="3">
    <name type="scientific">Eucampia antarctica</name>
    <dbReference type="NCBI Taxonomy" id="49252"/>
    <lineage>
        <taxon>Eukaryota</taxon>
        <taxon>Sar</taxon>
        <taxon>Stramenopiles</taxon>
        <taxon>Ochrophyta</taxon>
        <taxon>Bacillariophyta</taxon>
        <taxon>Mediophyceae</taxon>
        <taxon>Biddulphiophycidae</taxon>
        <taxon>Hemiaulales</taxon>
        <taxon>Hemiaulaceae</taxon>
        <taxon>Eucampia</taxon>
    </lineage>
</organism>
<evidence type="ECO:0000313" key="3">
    <source>
        <dbReference type="EMBL" id="CAD9657488.1"/>
    </source>
</evidence>
<dbReference type="InterPro" id="IPR049227">
    <property type="entry name" value="DUF6824"/>
</dbReference>
<dbReference type="AlphaFoldDB" id="A0A7S2VZ59"/>
<accession>A0A7S2VZ59</accession>
<gene>
    <name evidence="3" type="ORF">EANT1437_LOCUS1289</name>
</gene>
<dbReference type="EMBL" id="HBHI01002589">
    <property type="protein sequence ID" value="CAD9657488.1"/>
    <property type="molecule type" value="Transcribed_RNA"/>
</dbReference>
<feature type="region of interest" description="Disordered" evidence="1">
    <location>
        <begin position="291"/>
        <end position="323"/>
    </location>
</feature>
<evidence type="ECO:0000256" key="1">
    <source>
        <dbReference type="SAM" id="MobiDB-lite"/>
    </source>
</evidence>
<evidence type="ECO:0000259" key="2">
    <source>
        <dbReference type="Pfam" id="PF20710"/>
    </source>
</evidence>
<dbReference type="Pfam" id="PF20710">
    <property type="entry name" value="DUF6824"/>
    <property type="match status" value="1"/>
</dbReference>
<feature type="domain" description="DUF6824" evidence="2">
    <location>
        <begin position="169"/>
        <end position="252"/>
    </location>
</feature>